<evidence type="ECO:0000256" key="4">
    <source>
        <dbReference type="SAM" id="Phobius"/>
    </source>
</evidence>
<dbReference type="NCBIfam" id="NF008755">
    <property type="entry name" value="PRK11788.1-3"/>
    <property type="match status" value="1"/>
</dbReference>
<dbReference type="InterPro" id="IPR030865">
    <property type="entry name" value="LapB"/>
</dbReference>
<dbReference type="GO" id="GO:0009898">
    <property type="term" value="C:cytoplasmic side of plasma membrane"/>
    <property type="evidence" value="ECO:0007669"/>
    <property type="project" value="UniProtKB-UniRule"/>
</dbReference>
<dbReference type="RefSeq" id="WP_023953242.1">
    <property type="nucleotide sequence ID" value="NZ_AYSV01000134.1"/>
</dbReference>
<reference evidence="6 7" key="1">
    <citation type="submission" date="2013-11" db="EMBL/GenBank/DDBJ databases">
        <title>Genomic analysis of Pelistega sp. HM-7.</title>
        <authorList>
            <person name="Kumbhare S.V."/>
            <person name="Shetty S.A."/>
            <person name="Sharma O."/>
            <person name="Dhotre D.P."/>
        </authorList>
    </citation>
    <scope>NUCLEOTIDE SEQUENCE [LARGE SCALE GENOMIC DNA]</scope>
    <source>
        <strain evidence="6 7">HM-7</strain>
    </source>
</reference>
<feature type="binding site" evidence="2">
    <location>
        <position position="374"/>
    </location>
    <ligand>
        <name>Fe cation</name>
        <dbReference type="ChEBI" id="CHEBI:24875"/>
    </ligand>
</feature>
<proteinExistence type="inferred from homology"/>
<feature type="binding site" evidence="2">
    <location>
        <position position="388"/>
    </location>
    <ligand>
        <name>Fe cation</name>
        <dbReference type="ChEBI" id="CHEBI:24875"/>
    </ligand>
</feature>
<evidence type="ECO:0000259" key="5">
    <source>
        <dbReference type="Pfam" id="PF18073"/>
    </source>
</evidence>
<comment type="caution">
    <text evidence="6">The sequence shown here is derived from an EMBL/GenBank/DDBJ whole genome shotgun (WGS) entry which is preliminary data.</text>
</comment>
<keyword evidence="2" id="KW-0997">Cell inner membrane</keyword>
<keyword evidence="2" id="KW-1003">Cell membrane</keyword>
<dbReference type="Gene3D" id="1.25.40.10">
    <property type="entry name" value="Tetratricopeptide repeat domain"/>
    <property type="match status" value="1"/>
</dbReference>
<feature type="transmembrane region" description="Helical" evidence="4">
    <location>
        <begin position="6"/>
        <end position="26"/>
    </location>
</feature>
<dbReference type="InterPro" id="IPR011990">
    <property type="entry name" value="TPR-like_helical_dom_sf"/>
</dbReference>
<keyword evidence="7" id="KW-1185">Reference proteome</keyword>
<evidence type="ECO:0000313" key="6">
    <source>
        <dbReference type="EMBL" id="ETD66805.1"/>
    </source>
</evidence>
<keyword evidence="2 4" id="KW-0472">Membrane</keyword>
<dbReference type="AlphaFoldDB" id="V8FRK5"/>
<accession>V8FRK5</accession>
<feature type="coiled-coil region" evidence="3">
    <location>
        <begin position="197"/>
        <end position="224"/>
    </location>
</feature>
<dbReference type="SUPFAM" id="SSF48452">
    <property type="entry name" value="TPR-like"/>
    <property type="match status" value="1"/>
</dbReference>
<evidence type="ECO:0000313" key="7">
    <source>
        <dbReference type="Proteomes" id="UP000018766"/>
    </source>
</evidence>
<comment type="function">
    <text evidence="2">Modulates cellular lipopolysaccharide (LPS) levels by regulating LpxC, which is involved in lipid A biosynthesis. May act by modulating the proteolytic activity of FtsH towards LpxC. May also coordinate assembly of proteins involved in LPS synthesis at the plasma membrane.</text>
</comment>
<keyword evidence="2" id="KW-0677">Repeat</keyword>
<comment type="similarity">
    <text evidence="2">Belongs to the LapB family.</text>
</comment>
<dbReference type="InterPro" id="IPR041166">
    <property type="entry name" value="Rubredoxin_2"/>
</dbReference>
<feature type="topological domain" description="Cytoplasmic" evidence="2">
    <location>
        <begin position="23"/>
        <end position="406"/>
    </location>
</feature>
<keyword evidence="2" id="KW-0408">Iron</keyword>
<dbReference type="PATRIC" id="fig|1414851.3.peg.2537"/>
<evidence type="ECO:0000256" key="1">
    <source>
        <dbReference type="ARBA" id="ARBA00022723"/>
    </source>
</evidence>
<feature type="binding site" evidence="2">
    <location>
        <position position="377"/>
    </location>
    <ligand>
        <name>Fe cation</name>
        <dbReference type="ChEBI" id="CHEBI:24875"/>
    </ligand>
</feature>
<feature type="domain" description="LapB rubredoxin metal binding" evidence="5">
    <location>
        <begin position="372"/>
        <end position="396"/>
    </location>
</feature>
<protein>
    <recommendedName>
        <fullName evidence="2">Lipopolysaccharide assembly protein B</fullName>
    </recommendedName>
</protein>
<dbReference type="EMBL" id="AYSV01000134">
    <property type="protein sequence ID" value="ETD66805.1"/>
    <property type="molecule type" value="Genomic_DNA"/>
</dbReference>
<organism evidence="6 7">
    <name type="scientific">Pelistega indica</name>
    <dbReference type="NCBI Taxonomy" id="1414851"/>
    <lineage>
        <taxon>Bacteria</taxon>
        <taxon>Pseudomonadati</taxon>
        <taxon>Pseudomonadota</taxon>
        <taxon>Betaproteobacteria</taxon>
        <taxon>Burkholderiales</taxon>
        <taxon>Alcaligenaceae</taxon>
        <taxon>Pelistega</taxon>
    </lineage>
</organism>
<dbReference type="Proteomes" id="UP000018766">
    <property type="component" value="Unassembled WGS sequence"/>
</dbReference>
<dbReference type="HAMAP" id="MF_00994">
    <property type="entry name" value="LPS_assembly_LapB"/>
    <property type="match status" value="1"/>
</dbReference>
<keyword evidence="1 2" id="KW-0479">Metal-binding</keyword>
<name>V8FRK5_9BURK</name>
<keyword evidence="2" id="KW-0802">TPR repeat</keyword>
<dbReference type="GO" id="GO:0008653">
    <property type="term" value="P:lipopolysaccharide metabolic process"/>
    <property type="evidence" value="ECO:0007669"/>
    <property type="project" value="InterPro"/>
</dbReference>
<keyword evidence="2 4" id="KW-0812">Transmembrane</keyword>
<dbReference type="Pfam" id="PF13432">
    <property type="entry name" value="TPR_16"/>
    <property type="match status" value="1"/>
</dbReference>
<evidence type="ECO:0000256" key="2">
    <source>
        <dbReference type="HAMAP-Rule" id="MF_00994"/>
    </source>
</evidence>
<dbReference type="GO" id="GO:0005506">
    <property type="term" value="F:iron ion binding"/>
    <property type="evidence" value="ECO:0007669"/>
    <property type="project" value="UniProtKB-UniRule"/>
</dbReference>
<sequence length="406" mass="46216">MDFENWWLIIVPIVFGLGWFSSRYDLRQMVSESKHLPNSYFKGLNFLLNEDHDKAIDAFVEVAKLDTETTELHFALGSLFRRRGEIDRAIRVHQSLLNRADLPAKDQEQARFELAQDYLKAGMFDRAEVAFKSISDGPHVLAATRSLIRIYEAAHDWPKAIETVKQLQGLLAEPIPQVVHYYCELAEQALSSKSPKIEVAQSEIEQAENALVQLEKEASFHSTATRARIIMLQAKLATLAGNLSEARAQLETILTLAPEYAGLIAQSLLDNYAQSNEIKQAIDLLQKHYRQYPSLDLFNVVFKALRNHVGATPAWDFARESLLLSPSLLGLDKLLEAELKAEDSEKKQVLAELDIDLLKKMINKHTQRLDRYACSHCGFQARAFYWQCPGCNLWETYAPKRLEELS</sequence>
<dbReference type="GO" id="GO:0046890">
    <property type="term" value="P:regulation of lipid biosynthetic process"/>
    <property type="evidence" value="ECO:0007669"/>
    <property type="project" value="UniProtKB-UniRule"/>
</dbReference>
<keyword evidence="2 4" id="KW-1133">Transmembrane helix</keyword>
<evidence type="ECO:0000256" key="3">
    <source>
        <dbReference type="SAM" id="Coils"/>
    </source>
</evidence>
<keyword evidence="3" id="KW-0175">Coiled coil</keyword>
<comment type="subcellular location">
    <subcellularLocation>
        <location evidence="2">Cell inner membrane</location>
        <topology evidence="2">Single-pass membrane protein</topology>
        <orientation evidence="2">Cytoplasmic side</orientation>
    </subcellularLocation>
</comment>
<dbReference type="Pfam" id="PF18073">
    <property type="entry name" value="Zn_ribbon_LapB"/>
    <property type="match status" value="1"/>
</dbReference>
<feature type="binding site" evidence="2">
    <location>
        <position position="391"/>
    </location>
    <ligand>
        <name>Fe cation</name>
        <dbReference type="ChEBI" id="CHEBI:24875"/>
    </ligand>
</feature>
<dbReference type="OrthoDB" id="507476at2"/>
<gene>
    <name evidence="2" type="primary">lapB</name>
    <name evidence="6" type="ORF">V757_12165</name>
</gene>